<accession>A0AB39YNC9</accession>
<gene>
    <name evidence="3" type="ORF">ABQM86_16315</name>
</gene>
<keyword evidence="2" id="KW-0732">Signal</keyword>
<protein>
    <recommendedName>
        <fullName evidence="4">DUF4386 family protein</fullName>
    </recommendedName>
</protein>
<proteinExistence type="predicted"/>
<sequence>MVAPNRRGVGAAALALLVMGLACAVFAVTGSTWAHGVTNSTHAMNLGLAYGAFAAIPLLVLAGGVLAPRLGPTTPWAALLSSAAMAVEGFAQLLGAGHPSQWPATLVAALLMGFAIALPLGRLVIGGRFTRIAVVTLMGLAASTVGIPLVAMSAFLAPVGSALLLIWAWRSGNARQPDAGNVSA</sequence>
<feature type="transmembrane region" description="Helical" evidence="1">
    <location>
        <begin position="76"/>
        <end position="96"/>
    </location>
</feature>
<dbReference type="PROSITE" id="PS51257">
    <property type="entry name" value="PROKAR_LIPOPROTEIN"/>
    <property type="match status" value="1"/>
</dbReference>
<keyword evidence="1" id="KW-0812">Transmembrane</keyword>
<feature type="chain" id="PRO_5044314998" description="DUF4386 family protein" evidence="2">
    <location>
        <begin position="28"/>
        <end position="184"/>
    </location>
</feature>
<evidence type="ECO:0000313" key="3">
    <source>
        <dbReference type="EMBL" id="XDV70512.1"/>
    </source>
</evidence>
<evidence type="ECO:0000256" key="2">
    <source>
        <dbReference type="SAM" id="SignalP"/>
    </source>
</evidence>
<keyword evidence="1" id="KW-0472">Membrane</keyword>
<evidence type="ECO:0000256" key="1">
    <source>
        <dbReference type="SAM" id="Phobius"/>
    </source>
</evidence>
<feature type="transmembrane region" description="Helical" evidence="1">
    <location>
        <begin position="137"/>
        <end position="169"/>
    </location>
</feature>
<organism evidence="3">
    <name type="scientific">Paenarthrobacter sp. AMU7</name>
    <dbReference type="NCBI Taxonomy" id="3162492"/>
    <lineage>
        <taxon>Bacteria</taxon>
        <taxon>Bacillati</taxon>
        <taxon>Actinomycetota</taxon>
        <taxon>Actinomycetes</taxon>
        <taxon>Micrococcales</taxon>
        <taxon>Micrococcaceae</taxon>
        <taxon>Paenarthrobacter</taxon>
    </lineage>
</organism>
<reference evidence="3" key="1">
    <citation type="submission" date="2024-07" db="EMBL/GenBank/DDBJ databases">
        <authorList>
            <person name="Li J."/>
            <person name="Wei H."/>
            <person name="Ma J."/>
        </authorList>
    </citation>
    <scope>NUCLEOTIDE SEQUENCE</scope>
    <source>
        <strain evidence="3">AMU7</strain>
    </source>
</reference>
<name>A0AB39YNC9_9MICC</name>
<dbReference type="AlphaFoldDB" id="A0AB39YNC9"/>
<feature type="transmembrane region" description="Helical" evidence="1">
    <location>
        <begin position="102"/>
        <end position="125"/>
    </location>
</feature>
<keyword evidence="1" id="KW-1133">Transmembrane helix</keyword>
<dbReference type="RefSeq" id="WP_369744944.1">
    <property type="nucleotide sequence ID" value="NZ_CP165735.1"/>
</dbReference>
<feature type="transmembrane region" description="Helical" evidence="1">
    <location>
        <begin position="48"/>
        <end position="67"/>
    </location>
</feature>
<dbReference type="EMBL" id="CP165735">
    <property type="protein sequence ID" value="XDV70512.1"/>
    <property type="molecule type" value="Genomic_DNA"/>
</dbReference>
<evidence type="ECO:0008006" key="4">
    <source>
        <dbReference type="Google" id="ProtNLM"/>
    </source>
</evidence>
<feature type="signal peptide" evidence="2">
    <location>
        <begin position="1"/>
        <end position="27"/>
    </location>
</feature>